<sequence>MSDPLIFSILLVVLLALLAAGLWVAMALIALSLVALVCFANAPQGLVLATTLWGHSHSWSLAALPLFILMGEILLRSRLAGDMFSGLAPWLGRVPGRLLHVNVLGCAIFAAVSGSSAATAATIGRMSVPELTARGYPQQLILGTLAGSATLGLLIPPSIILIVYGVATEQSIARLFVAGILPGLMLVGLFAGYVGLRALLSPADIPDDGQSYTLREKLRASRRLLPVLVLILGVIGSIYTGVASPTDAAAVGVLLATILAFASGGFHWKDFFAALMSATKTSAMIAFILLGAAFLAISMGFTGIPRNLASWIGTMGLSPVALLAVLTLFFIVLGCFLDGISVVVLTTSIILPMVEAVGIDPLWFGIYLVLVVEMSQITPPVGFNLFVIQGLTGTDILQVAKAALPFFGLLLLGVVLITLFPGIVTMLPEAMGN</sequence>
<evidence type="ECO:0000313" key="9">
    <source>
        <dbReference type="EMBL" id="QPM90415.1"/>
    </source>
</evidence>
<keyword evidence="2" id="KW-1003">Cell membrane</keyword>
<evidence type="ECO:0000256" key="1">
    <source>
        <dbReference type="ARBA" id="ARBA00004429"/>
    </source>
</evidence>
<dbReference type="NCBIfam" id="TIGR00786">
    <property type="entry name" value="dctM"/>
    <property type="match status" value="1"/>
</dbReference>
<feature type="domain" description="TRAP C4-dicarboxylate transport system permease DctM subunit" evidence="8">
    <location>
        <begin position="11"/>
        <end position="423"/>
    </location>
</feature>
<dbReference type="Proteomes" id="UP000283786">
    <property type="component" value="Chromosome"/>
</dbReference>
<feature type="transmembrane region" description="Helical" evidence="7">
    <location>
        <begin position="99"/>
        <end position="120"/>
    </location>
</feature>
<evidence type="ECO:0000256" key="3">
    <source>
        <dbReference type="ARBA" id="ARBA00022519"/>
    </source>
</evidence>
<feature type="transmembrane region" description="Helical" evidence="7">
    <location>
        <begin position="140"/>
        <end position="166"/>
    </location>
</feature>
<name>A0A418SH81_9RHOB</name>
<dbReference type="PANTHER" id="PTHR33362:SF5">
    <property type="entry name" value="C4-DICARBOXYLATE TRAP TRANSPORTER LARGE PERMEASE PROTEIN DCTM"/>
    <property type="match status" value="1"/>
</dbReference>
<comment type="subcellular location">
    <subcellularLocation>
        <location evidence="1 7">Cell inner membrane</location>
        <topology evidence="1 7">Multi-pass membrane protein</topology>
    </subcellularLocation>
</comment>
<accession>A0A418SH81</accession>
<dbReference type="KEGG" id="palw:PSAL_016530"/>
<dbReference type="InterPro" id="IPR004681">
    <property type="entry name" value="TRAP_DctM"/>
</dbReference>
<comment type="caution">
    <text evidence="7">Lacks conserved residue(s) required for the propagation of feature annotation.</text>
</comment>
<keyword evidence="6 7" id="KW-0472">Membrane</keyword>
<dbReference type="EMBL" id="CP060436">
    <property type="protein sequence ID" value="QPM90415.1"/>
    <property type="molecule type" value="Genomic_DNA"/>
</dbReference>
<comment type="similarity">
    <text evidence="7">Belongs to the TRAP transporter large permease family.</text>
</comment>
<feature type="transmembrane region" description="Helical" evidence="7">
    <location>
        <begin position="6"/>
        <end position="39"/>
    </location>
</feature>
<reference evidence="9 10" key="1">
    <citation type="submission" date="2020-08" db="EMBL/GenBank/DDBJ databases">
        <title>Genome sequence of Rhodobacteraceae bacterium Lw-13e.</title>
        <authorList>
            <person name="Poehlein A."/>
            <person name="Wolter L."/>
            <person name="Daniel R."/>
            <person name="Brinkhoff T."/>
        </authorList>
    </citation>
    <scope>NUCLEOTIDE SEQUENCE [LARGE SCALE GENOMIC DNA]</scope>
    <source>
        <strain evidence="9 10">Lw-13e</strain>
    </source>
</reference>
<evidence type="ECO:0000313" key="10">
    <source>
        <dbReference type="Proteomes" id="UP000283786"/>
    </source>
</evidence>
<comment type="function">
    <text evidence="7">Part of the tripartite ATP-independent periplasmic (TRAP) transport system.</text>
</comment>
<dbReference type="PANTHER" id="PTHR33362">
    <property type="entry name" value="SIALIC ACID TRAP TRANSPORTER PERMEASE PROTEIN SIAT-RELATED"/>
    <property type="match status" value="1"/>
</dbReference>
<feature type="transmembrane region" description="Helical" evidence="7">
    <location>
        <begin position="403"/>
        <end position="427"/>
    </location>
</feature>
<keyword evidence="7" id="KW-0813">Transport</keyword>
<evidence type="ECO:0000259" key="8">
    <source>
        <dbReference type="Pfam" id="PF06808"/>
    </source>
</evidence>
<feature type="transmembrane region" description="Helical" evidence="7">
    <location>
        <begin position="172"/>
        <end position="196"/>
    </location>
</feature>
<dbReference type="GO" id="GO:0005886">
    <property type="term" value="C:plasma membrane"/>
    <property type="evidence" value="ECO:0007669"/>
    <property type="project" value="UniProtKB-SubCell"/>
</dbReference>
<keyword evidence="4 7" id="KW-0812">Transmembrane</keyword>
<feature type="transmembrane region" description="Helical" evidence="7">
    <location>
        <begin position="59"/>
        <end position="79"/>
    </location>
</feature>
<keyword evidence="10" id="KW-1185">Reference proteome</keyword>
<comment type="subunit">
    <text evidence="7">The complex comprises the extracytoplasmic solute receptor protein and the two transmembrane proteins.</text>
</comment>
<dbReference type="InterPro" id="IPR010656">
    <property type="entry name" value="DctM"/>
</dbReference>
<dbReference type="OrthoDB" id="9790209at2"/>
<feature type="transmembrane region" description="Helical" evidence="7">
    <location>
        <begin position="248"/>
        <end position="269"/>
    </location>
</feature>
<evidence type="ECO:0000256" key="6">
    <source>
        <dbReference type="ARBA" id="ARBA00023136"/>
    </source>
</evidence>
<keyword evidence="5 7" id="KW-1133">Transmembrane helix</keyword>
<dbReference type="AlphaFoldDB" id="A0A418SH81"/>
<evidence type="ECO:0000256" key="2">
    <source>
        <dbReference type="ARBA" id="ARBA00022475"/>
    </source>
</evidence>
<evidence type="ECO:0000256" key="7">
    <source>
        <dbReference type="RuleBase" id="RU369079"/>
    </source>
</evidence>
<protein>
    <recommendedName>
        <fullName evidence="7">TRAP transporter large permease protein</fullName>
    </recommendedName>
</protein>
<evidence type="ECO:0000256" key="4">
    <source>
        <dbReference type="ARBA" id="ARBA00022692"/>
    </source>
</evidence>
<feature type="transmembrane region" description="Helical" evidence="7">
    <location>
        <begin position="281"/>
        <end position="301"/>
    </location>
</feature>
<dbReference type="Pfam" id="PF06808">
    <property type="entry name" value="DctM"/>
    <property type="match status" value="1"/>
</dbReference>
<gene>
    <name evidence="9" type="primary">dctM_3</name>
    <name evidence="9" type="ORF">PSAL_016530</name>
</gene>
<keyword evidence="3 7" id="KW-0997">Cell inner membrane</keyword>
<proteinExistence type="inferred from homology"/>
<feature type="transmembrane region" description="Helical" evidence="7">
    <location>
        <begin position="321"/>
        <end position="350"/>
    </location>
</feature>
<dbReference type="GO" id="GO:0022857">
    <property type="term" value="F:transmembrane transporter activity"/>
    <property type="evidence" value="ECO:0007669"/>
    <property type="project" value="UniProtKB-UniRule"/>
</dbReference>
<evidence type="ECO:0000256" key="5">
    <source>
        <dbReference type="ARBA" id="ARBA00022989"/>
    </source>
</evidence>
<dbReference type="RefSeq" id="WP_119838950.1">
    <property type="nucleotide sequence ID" value="NZ_CP060436.1"/>
</dbReference>
<feature type="transmembrane region" description="Helical" evidence="7">
    <location>
        <begin position="224"/>
        <end position="242"/>
    </location>
</feature>
<dbReference type="PIRSF" id="PIRSF006066">
    <property type="entry name" value="HI0050"/>
    <property type="match status" value="1"/>
</dbReference>
<organism evidence="9 10">
    <name type="scientific">Pseudooceanicola algae</name>
    <dbReference type="NCBI Taxonomy" id="1537215"/>
    <lineage>
        <taxon>Bacteria</taxon>
        <taxon>Pseudomonadati</taxon>
        <taxon>Pseudomonadota</taxon>
        <taxon>Alphaproteobacteria</taxon>
        <taxon>Rhodobacterales</taxon>
        <taxon>Paracoccaceae</taxon>
        <taxon>Pseudooceanicola</taxon>
    </lineage>
</organism>